<evidence type="ECO:0000313" key="2">
    <source>
        <dbReference type="EMBL" id="KAJ7765498.1"/>
    </source>
</evidence>
<comment type="caution">
    <text evidence="2">The sequence shown here is derived from an EMBL/GenBank/DDBJ whole genome shotgun (WGS) entry which is preliminary data.</text>
</comment>
<keyword evidence="3" id="KW-1185">Reference proteome</keyword>
<organism evidence="2 3">
    <name type="scientific">Mycena maculata</name>
    <dbReference type="NCBI Taxonomy" id="230809"/>
    <lineage>
        <taxon>Eukaryota</taxon>
        <taxon>Fungi</taxon>
        <taxon>Dikarya</taxon>
        <taxon>Basidiomycota</taxon>
        <taxon>Agaricomycotina</taxon>
        <taxon>Agaricomycetes</taxon>
        <taxon>Agaricomycetidae</taxon>
        <taxon>Agaricales</taxon>
        <taxon>Marasmiineae</taxon>
        <taxon>Mycenaceae</taxon>
        <taxon>Mycena</taxon>
    </lineage>
</organism>
<protein>
    <submittedName>
        <fullName evidence="2">Uncharacterized protein</fullName>
    </submittedName>
</protein>
<evidence type="ECO:0000313" key="3">
    <source>
        <dbReference type="Proteomes" id="UP001215280"/>
    </source>
</evidence>
<dbReference type="EMBL" id="JARJLG010000035">
    <property type="protein sequence ID" value="KAJ7765498.1"/>
    <property type="molecule type" value="Genomic_DNA"/>
</dbReference>
<keyword evidence="1" id="KW-0472">Membrane</keyword>
<dbReference type="AlphaFoldDB" id="A0AAD7JIH8"/>
<sequence>MNHPSVRVGTIVVSVMATLGSVMVTLVLVEYLKHRDQSPQLSNAGLKQNPPERVVEPVTEEQLNRHYWFQGWPLKASHYERFLPPGKTSKTASSMESHRARLTLIQYLRTIFPPTTYASVLYETLDKNGIVDTQRVVSREHDVSVVFVAINFGEEKGQPLAPGPSEQGMKKLRKVFFTPTSWARDSLPRQHSDLYNINDPAWRNPEAYEIAK</sequence>
<gene>
    <name evidence="2" type="ORF">DFH07DRAFT_810829</name>
</gene>
<evidence type="ECO:0000256" key="1">
    <source>
        <dbReference type="SAM" id="Phobius"/>
    </source>
</evidence>
<reference evidence="2" key="1">
    <citation type="submission" date="2023-03" db="EMBL/GenBank/DDBJ databases">
        <title>Massive genome expansion in bonnet fungi (Mycena s.s.) driven by repeated elements and novel gene families across ecological guilds.</title>
        <authorList>
            <consortium name="Lawrence Berkeley National Laboratory"/>
            <person name="Harder C.B."/>
            <person name="Miyauchi S."/>
            <person name="Viragh M."/>
            <person name="Kuo A."/>
            <person name="Thoen E."/>
            <person name="Andreopoulos B."/>
            <person name="Lu D."/>
            <person name="Skrede I."/>
            <person name="Drula E."/>
            <person name="Henrissat B."/>
            <person name="Morin E."/>
            <person name="Kohler A."/>
            <person name="Barry K."/>
            <person name="LaButti K."/>
            <person name="Morin E."/>
            <person name="Salamov A."/>
            <person name="Lipzen A."/>
            <person name="Mereny Z."/>
            <person name="Hegedus B."/>
            <person name="Baldrian P."/>
            <person name="Stursova M."/>
            <person name="Weitz H."/>
            <person name="Taylor A."/>
            <person name="Grigoriev I.V."/>
            <person name="Nagy L.G."/>
            <person name="Martin F."/>
            <person name="Kauserud H."/>
        </authorList>
    </citation>
    <scope>NUCLEOTIDE SEQUENCE</scope>
    <source>
        <strain evidence="2">CBHHK188m</strain>
    </source>
</reference>
<accession>A0AAD7JIH8</accession>
<feature type="transmembrane region" description="Helical" evidence="1">
    <location>
        <begin position="6"/>
        <end position="29"/>
    </location>
</feature>
<keyword evidence="1" id="KW-1133">Transmembrane helix</keyword>
<name>A0AAD7JIH8_9AGAR</name>
<keyword evidence="1" id="KW-0812">Transmembrane</keyword>
<proteinExistence type="predicted"/>
<dbReference type="Proteomes" id="UP001215280">
    <property type="component" value="Unassembled WGS sequence"/>
</dbReference>